<accession>A0A7Y9F201</accession>
<evidence type="ECO:0000256" key="1">
    <source>
        <dbReference type="SAM" id="Phobius"/>
    </source>
</evidence>
<dbReference type="Proteomes" id="UP000516957">
    <property type="component" value="Unassembled WGS sequence"/>
</dbReference>
<gene>
    <name evidence="2" type="ORF">BKA08_002392</name>
</gene>
<keyword evidence="1" id="KW-1133">Transmembrane helix</keyword>
<keyword evidence="1" id="KW-0812">Transmembrane</keyword>
<dbReference type="EMBL" id="JACCBE010000001">
    <property type="protein sequence ID" value="NYD58154.1"/>
    <property type="molecule type" value="Genomic_DNA"/>
</dbReference>
<organism evidence="2 3">
    <name type="scientific">Nocardioides marinisabuli</name>
    <dbReference type="NCBI Taxonomy" id="419476"/>
    <lineage>
        <taxon>Bacteria</taxon>
        <taxon>Bacillati</taxon>
        <taxon>Actinomycetota</taxon>
        <taxon>Actinomycetes</taxon>
        <taxon>Propionibacteriales</taxon>
        <taxon>Nocardioidaceae</taxon>
        <taxon>Nocardioides</taxon>
    </lineage>
</organism>
<feature type="transmembrane region" description="Helical" evidence="1">
    <location>
        <begin position="20"/>
        <end position="46"/>
    </location>
</feature>
<reference evidence="2 3" key="1">
    <citation type="submission" date="2020-07" db="EMBL/GenBank/DDBJ databases">
        <title>Sequencing the genomes of 1000 actinobacteria strains.</title>
        <authorList>
            <person name="Klenk H.-P."/>
        </authorList>
    </citation>
    <scope>NUCLEOTIDE SEQUENCE [LARGE SCALE GENOMIC DNA]</scope>
    <source>
        <strain evidence="2 3">DSM 18965</strain>
    </source>
</reference>
<comment type="caution">
    <text evidence="2">The sequence shown here is derived from an EMBL/GenBank/DDBJ whole genome shotgun (WGS) entry which is preliminary data.</text>
</comment>
<evidence type="ECO:0000313" key="2">
    <source>
        <dbReference type="EMBL" id="NYD58154.1"/>
    </source>
</evidence>
<dbReference type="RefSeq" id="WP_179615811.1">
    <property type="nucleotide sequence ID" value="NZ_CP059163.1"/>
</dbReference>
<proteinExistence type="predicted"/>
<keyword evidence="3" id="KW-1185">Reference proteome</keyword>
<protein>
    <submittedName>
        <fullName evidence="2">Uncharacterized protein</fullName>
    </submittedName>
</protein>
<dbReference type="AlphaFoldDB" id="A0A7Y9F201"/>
<sequence>MSDVPQQNLEPHMVTVTTPVAVLYVLTLAVAALVGAVVTGVAATALTGHRRRRRAAGLSIPVYYRGLSGAR</sequence>
<name>A0A7Y9F201_9ACTN</name>
<evidence type="ECO:0000313" key="3">
    <source>
        <dbReference type="Proteomes" id="UP000516957"/>
    </source>
</evidence>
<keyword evidence="1" id="KW-0472">Membrane</keyword>